<protein>
    <submittedName>
        <fullName evidence="8">FUN14 family-domain-containing protein</fullName>
    </submittedName>
</protein>
<feature type="transmembrane region" description="Helical" evidence="7">
    <location>
        <begin position="114"/>
        <end position="133"/>
    </location>
</feature>
<evidence type="ECO:0000256" key="2">
    <source>
        <dbReference type="ARBA" id="ARBA00009160"/>
    </source>
</evidence>
<evidence type="ECO:0000256" key="5">
    <source>
        <dbReference type="ARBA" id="ARBA00023136"/>
    </source>
</evidence>
<keyword evidence="4 7" id="KW-1133">Transmembrane helix</keyword>
<organism evidence="8 9">
    <name type="scientific">Crucibulum laeve</name>
    <dbReference type="NCBI Taxonomy" id="68775"/>
    <lineage>
        <taxon>Eukaryota</taxon>
        <taxon>Fungi</taxon>
        <taxon>Dikarya</taxon>
        <taxon>Basidiomycota</taxon>
        <taxon>Agaricomycotina</taxon>
        <taxon>Agaricomycetes</taxon>
        <taxon>Agaricomycetidae</taxon>
        <taxon>Agaricales</taxon>
        <taxon>Agaricineae</taxon>
        <taxon>Nidulariaceae</taxon>
        <taxon>Crucibulum</taxon>
    </lineage>
</organism>
<evidence type="ECO:0000256" key="4">
    <source>
        <dbReference type="ARBA" id="ARBA00022989"/>
    </source>
</evidence>
<dbReference type="GO" id="GO:0016020">
    <property type="term" value="C:membrane"/>
    <property type="evidence" value="ECO:0007669"/>
    <property type="project" value="UniProtKB-SubCell"/>
</dbReference>
<proteinExistence type="inferred from homology"/>
<dbReference type="EMBL" id="ML213592">
    <property type="protein sequence ID" value="TFK42681.1"/>
    <property type="molecule type" value="Genomic_DNA"/>
</dbReference>
<keyword evidence="5 7" id="KW-0472">Membrane</keyword>
<sequence length="221" mass="24028">MASFTNVLLRQFMRFTPGTYSLRQPPTQSCILSHTRTFCSTPQSFAKQLTRATRPLHTKGISPILLKATGLAGVGIGLSSLTRQSISSPEKVPTGPIHPQDQPHDYPPPPTSSVSLYELGFGTVAGLCAGVFVKKGAKALAWFLGGIFVLLQYLGSTSLIRVDWGRAASRFENLFYTKDATGSTRPPTVVSLWHWIIDFLTADFQPRASFIAGFVLGIRVG</sequence>
<dbReference type="PANTHER" id="PTHR21346">
    <property type="entry name" value="FUN14 DOMAIN CONTAINING"/>
    <property type="match status" value="1"/>
</dbReference>
<evidence type="ECO:0000256" key="6">
    <source>
        <dbReference type="SAM" id="MobiDB-lite"/>
    </source>
</evidence>
<dbReference type="AlphaFoldDB" id="A0A5C3MND1"/>
<feature type="region of interest" description="Disordered" evidence="6">
    <location>
        <begin position="86"/>
        <end position="109"/>
    </location>
</feature>
<comment type="similarity">
    <text evidence="2">Belongs to the FUN14 family.</text>
</comment>
<keyword evidence="9" id="KW-1185">Reference proteome</keyword>
<dbReference type="OrthoDB" id="163794at2759"/>
<reference evidence="8 9" key="1">
    <citation type="journal article" date="2019" name="Nat. Ecol. Evol.">
        <title>Megaphylogeny resolves global patterns of mushroom evolution.</title>
        <authorList>
            <person name="Varga T."/>
            <person name="Krizsan K."/>
            <person name="Foldi C."/>
            <person name="Dima B."/>
            <person name="Sanchez-Garcia M."/>
            <person name="Sanchez-Ramirez S."/>
            <person name="Szollosi G.J."/>
            <person name="Szarkandi J.G."/>
            <person name="Papp V."/>
            <person name="Albert L."/>
            <person name="Andreopoulos W."/>
            <person name="Angelini C."/>
            <person name="Antonin V."/>
            <person name="Barry K.W."/>
            <person name="Bougher N.L."/>
            <person name="Buchanan P."/>
            <person name="Buyck B."/>
            <person name="Bense V."/>
            <person name="Catcheside P."/>
            <person name="Chovatia M."/>
            <person name="Cooper J."/>
            <person name="Damon W."/>
            <person name="Desjardin D."/>
            <person name="Finy P."/>
            <person name="Geml J."/>
            <person name="Haridas S."/>
            <person name="Hughes K."/>
            <person name="Justo A."/>
            <person name="Karasinski D."/>
            <person name="Kautmanova I."/>
            <person name="Kiss B."/>
            <person name="Kocsube S."/>
            <person name="Kotiranta H."/>
            <person name="LaButti K.M."/>
            <person name="Lechner B.E."/>
            <person name="Liimatainen K."/>
            <person name="Lipzen A."/>
            <person name="Lukacs Z."/>
            <person name="Mihaltcheva S."/>
            <person name="Morgado L.N."/>
            <person name="Niskanen T."/>
            <person name="Noordeloos M.E."/>
            <person name="Ohm R.A."/>
            <person name="Ortiz-Santana B."/>
            <person name="Ovrebo C."/>
            <person name="Racz N."/>
            <person name="Riley R."/>
            <person name="Savchenko A."/>
            <person name="Shiryaev A."/>
            <person name="Soop K."/>
            <person name="Spirin V."/>
            <person name="Szebenyi C."/>
            <person name="Tomsovsky M."/>
            <person name="Tulloss R.E."/>
            <person name="Uehling J."/>
            <person name="Grigoriev I.V."/>
            <person name="Vagvolgyi C."/>
            <person name="Papp T."/>
            <person name="Martin F.M."/>
            <person name="Miettinen O."/>
            <person name="Hibbett D.S."/>
            <person name="Nagy L.G."/>
        </authorList>
    </citation>
    <scope>NUCLEOTIDE SEQUENCE [LARGE SCALE GENOMIC DNA]</scope>
    <source>
        <strain evidence="8 9">CBS 166.37</strain>
    </source>
</reference>
<feature type="transmembrane region" description="Helical" evidence="7">
    <location>
        <begin position="139"/>
        <end position="160"/>
    </location>
</feature>
<name>A0A5C3MND1_9AGAR</name>
<dbReference type="PANTHER" id="PTHR21346:SF10">
    <property type="entry name" value="TRANSMEMBRANE PROTEIN"/>
    <property type="match status" value="1"/>
</dbReference>
<dbReference type="Proteomes" id="UP000308652">
    <property type="component" value="Unassembled WGS sequence"/>
</dbReference>
<dbReference type="STRING" id="68775.A0A5C3MND1"/>
<dbReference type="InterPro" id="IPR007014">
    <property type="entry name" value="FUN14"/>
</dbReference>
<evidence type="ECO:0000313" key="9">
    <source>
        <dbReference type="Proteomes" id="UP000308652"/>
    </source>
</evidence>
<comment type="subcellular location">
    <subcellularLocation>
        <location evidence="1">Membrane</location>
    </subcellularLocation>
</comment>
<gene>
    <name evidence="8" type="ORF">BDQ12DRAFT_719532</name>
</gene>
<evidence type="ECO:0000256" key="7">
    <source>
        <dbReference type="SAM" id="Phobius"/>
    </source>
</evidence>
<evidence type="ECO:0000313" key="8">
    <source>
        <dbReference type="EMBL" id="TFK42681.1"/>
    </source>
</evidence>
<dbReference type="Pfam" id="PF04930">
    <property type="entry name" value="FUN14"/>
    <property type="match status" value="1"/>
</dbReference>
<evidence type="ECO:0000256" key="3">
    <source>
        <dbReference type="ARBA" id="ARBA00022692"/>
    </source>
</evidence>
<accession>A0A5C3MND1</accession>
<evidence type="ECO:0000256" key="1">
    <source>
        <dbReference type="ARBA" id="ARBA00004370"/>
    </source>
</evidence>
<keyword evidence="3 7" id="KW-0812">Transmembrane</keyword>